<evidence type="ECO:0000313" key="2">
    <source>
        <dbReference type="EMBL" id="MBT0770050.1"/>
    </source>
</evidence>
<feature type="region of interest" description="Disordered" evidence="1">
    <location>
        <begin position="1"/>
        <end position="37"/>
    </location>
</feature>
<proteinExistence type="predicted"/>
<comment type="caution">
    <text evidence="2">The sequence shown here is derived from an EMBL/GenBank/DDBJ whole genome shotgun (WGS) entry which is preliminary data.</text>
</comment>
<reference evidence="2 3" key="1">
    <citation type="submission" date="2021-05" db="EMBL/GenBank/DDBJ databases">
        <title>Kineosporia and Streptomyces sp. nov. two new marine actinobacteria isolated from Coral.</title>
        <authorList>
            <person name="Buangrab K."/>
            <person name="Sutthacheep M."/>
            <person name="Yeemin T."/>
            <person name="Harunari E."/>
            <person name="Igarashi Y."/>
            <person name="Kanchanasin P."/>
            <person name="Tanasupawat S."/>
            <person name="Phongsopitanun W."/>
        </authorList>
    </citation>
    <scope>NUCLEOTIDE SEQUENCE [LARGE SCALE GENOMIC DNA]</scope>
    <source>
        <strain evidence="2 3">J2-2</strain>
    </source>
</reference>
<evidence type="ECO:0008006" key="4">
    <source>
        <dbReference type="Google" id="ProtNLM"/>
    </source>
</evidence>
<organism evidence="2 3">
    <name type="scientific">Kineosporia corallincola</name>
    <dbReference type="NCBI Taxonomy" id="2835133"/>
    <lineage>
        <taxon>Bacteria</taxon>
        <taxon>Bacillati</taxon>
        <taxon>Actinomycetota</taxon>
        <taxon>Actinomycetes</taxon>
        <taxon>Kineosporiales</taxon>
        <taxon>Kineosporiaceae</taxon>
        <taxon>Kineosporia</taxon>
    </lineage>
</organism>
<sequence length="333" mass="36327">MTPATQTTTQTTTRTVARPPAGQELDEMPDELPDDGLSDVDVAELRTLTRDREKAAQYRIDPHYRRGRQLIEPGDVWNTTFVVLKPDALAGRRVEAALRTVRGNGFTVVAATTLRFTPLLTREVWRYQFNIASRDRADVVDLLLPCADSLLLVLRDTRWCPGSALPAACRLAALKGPADPAARGPADLRTALRGPTTLFNFLHTADEPADVVRELALFDLVTPRPVTPAVGAGEPLPDQRVEELVSLLYQQVPAHDLDAAASRERLAAIRHPAVREGAGWRALLDALTAGELPADALWDVLSVATAAIECNVPGLRPVIPTVGAERWTREDGR</sequence>
<feature type="compositionally biased region" description="Low complexity" evidence="1">
    <location>
        <begin position="1"/>
        <end position="21"/>
    </location>
</feature>
<protein>
    <recommendedName>
        <fullName evidence="4">Nucleoside diphosphate kinase</fullName>
    </recommendedName>
</protein>
<evidence type="ECO:0000256" key="1">
    <source>
        <dbReference type="SAM" id="MobiDB-lite"/>
    </source>
</evidence>
<dbReference type="Gene3D" id="3.30.70.141">
    <property type="entry name" value="Nucleoside diphosphate kinase-like domain"/>
    <property type="match status" value="1"/>
</dbReference>
<name>A0ABS5TG74_9ACTN</name>
<gene>
    <name evidence="2" type="ORF">KIH74_14015</name>
</gene>
<dbReference type="Proteomes" id="UP001197247">
    <property type="component" value="Unassembled WGS sequence"/>
</dbReference>
<keyword evidence="3" id="KW-1185">Reference proteome</keyword>
<evidence type="ECO:0000313" key="3">
    <source>
        <dbReference type="Proteomes" id="UP001197247"/>
    </source>
</evidence>
<dbReference type="SUPFAM" id="SSF54919">
    <property type="entry name" value="Nucleoside diphosphate kinase, NDK"/>
    <property type="match status" value="1"/>
</dbReference>
<dbReference type="InterPro" id="IPR036850">
    <property type="entry name" value="NDK-like_dom_sf"/>
</dbReference>
<dbReference type="EMBL" id="JAHBAY010000005">
    <property type="protein sequence ID" value="MBT0770050.1"/>
    <property type="molecule type" value="Genomic_DNA"/>
</dbReference>
<feature type="compositionally biased region" description="Acidic residues" evidence="1">
    <location>
        <begin position="24"/>
        <end position="37"/>
    </location>
</feature>
<dbReference type="RefSeq" id="WP_214156343.1">
    <property type="nucleotide sequence ID" value="NZ_JAHBAY010000005.1"/>
</dbReference>
<accession>A0ABS5TG74</accession>